<keyword evidence="3" id="KW-0614">Plasmid</keyword>
<name>A0A939MFV7_9BRAD</name>
<protein>
    <submittedName>
        <fullName evidence="2">Uncharacterized protein</fullName>
    </submittedName>
</protein>
<reference evidence="2" key="1">
    <citation type="submission" date="2021-03" db="EMBL/GenBank/DDBJ databases">
        <title>Whole Genome Sequence of Bradyrhizobium sp. Strain 144S4.</title>
        <authorList>
            <person name="Bromfield E.S.P."/>
            <person name="Cloutier S."/>
        </authorList>
    </citation>
    <scope>NUCLEOTIDE SEQUENCE [LARGE SCALE GENOMIC DNA]</scope>
    <source>
        <strain evidence="2">144S4</strain>
    </source>
</reference>
<evidence type="ECO:0000313" key="2">
    <source>
        <dbReference type="EMBL" id="MBO1869157.1"/>
    </source>
</evidence>
<evidence type="ECO:0000313" key="4">
    <source>
        <dbReference type="Proteomes" id="UP000664702"/>
    </source>
</evidence>
<accession>A0A939MFV7</accession>
<gene>
    <name evidence="3" type="ORF">J4G43_052740</name>
    <name evidence="2" type="ORF">J4G43_53160</name>
</gene>
<dbReference type="KEGG" id="bban:J4G43_052740"/>
<keyword evidence="1" id="KW-1133">Transmembrane helix</keyword>
<dbReference type="RefSeq" id="WP_208089713.1">
    <property type="nucleotide sequence ID" value="NZ_CP086137.1"/>
</dbReference>
<dbReference type="AlphaFoldDB" id="A0A939MFV7"/>
<keyword evidence="1" id="KW-0812">Transmembrane</keyword>
<geneLocation type="plasmid" evidence="3 4">
    <name>pBb144S4a</name>
</geneLocation>
<reference evidence="3 4" key="2">
    <citation type="journal article" date="2022" name="Int. J. Syst. Evol. Microbiol.">
        <title>Strains of Bradyrhizobium barranii sp. nov. associated with legumes native to Canada are symbionts of soybeans and belong to different subspecies (subsp. barranii subsp. nov. and subsp. apii subsp. nov.) and symbiovars (sv. glycinearum and sv. septentrionale).</title>
        <authorList>
            <person name="Bromfield E.S.P."/>
            <person name="Cloutier S."/>
            <person name="Wasai-Hara S."/>
            <person name="Minamisawa K."/>
        </authorList>
    </citation>
    <scope>NUCLEOTIDE SEQUENCE [LARGE SCALE GENOMIC DNA]</scope>
    <source>
        <strain evidence="3 4">144S4</strain>
        <plasmid evidence="4">pBb144S4a</plasmid>
    </source>
</reference>
<evidence type="ECO:0000313" key="3">
    <source>
        <dbReference type="EMBL" id="UEM17900.1"/>
    </source>
</evidence>
<organism evidence="2">
    <name type="scientific">Bradyrhizobium barranii subsp. barranii</name>
    <dbReference type="NCBI Taxonomy" id="2823807"/>
    <lineage>
        <taxon>Bacteria</taxon>
        <taxon>Pseudomonadati</taxon>
        <taxon>Pseudomonadota</taxon>
        <taxon>Alphaproteobacteria</taxon>
        <taxon>Hyphomicrobiales</taxon>
        <taxon>Nitrobacteraceae</taxon>
        <taxon>Bradyrhizobium</taxon>
        <taxon>Bradyrhizobium barranii</taxon>
    </lineage>
</organism>
<sequence length="54" mass="5831">MGVAGWRFAHMKRNVGGRAAIVAVLEEWPGICSVVVAASSMIMIGIMLCNDWPQ</sequence>
<dbReference type="EMBL" id="JAGEMI010000004">
    <property type="protein sequence ID" value="MBO1869157.1"/>
    <property type="molecule type" value="Genomic_DNA"/>
</dbReference>
<proteinExistence type="predicted"/>
<dbReference type="Proteomes" id="UP000664702">
    <property type="component" value="Plasmid pBb144S4a"/>
</dbReference>
<evidence type="ECO:0000256" key="1">
    <source>
        <dbReference type="SAM" id="Phobius"/>
    </source>
</evidence>
<keyword evidence="1" id="KW-0472">Membrane</keyword>
<feature type="transmembrane region" description="Helical" evidence="1">
    <location>
        <begin position="28"/>
        <end position="49"/>
    </location>
</feature>
<dbReference type="EMBL" id="CP086137">
    <property type="protein sequence ID" value="UEM17900.1"/>
    <property type="molecule type" value="Genomic_DNA"/>
</dbReference>